<feature type="transmembrane region" description="Helical" evidence="14">
    <location>
        <begin position="52"/>
        <end position="71"/>
    </location>
</feature>
<dbReference type="STRING" id="428990.SAMN06295987_11623"/>
<name>A0A1U6IV56_9SPHN</name>
<keyword evidence="17" id="KW-1185">Reference proteome</keyword>
<keyword evidence="8" id="KW-0862">Zinc</keyword>
<gene>
    <name evidence="16" type="ORF">SAMN06295987_11623</name>
</gene>
<evidence type="ECO:0000259" key="15">
    <source>
        <dbReference type="Pfam" id="PF04116"/>
    </source>
</evidence>
<keyword evidence="6" id="KW-0256">Endoplasmic reticulum</keyword>
<dbReference type="GO" id="GO:0006633">
    <property type="term" value="P:fatty acid biosynthetic process"/>
    <property type="evidence" value="ECO:0007669"/>
    <property type="project" value="UniProtKB-KW"/>
</dbReference>
<evidence type="ECO:0000256" key="1">
    <source>
        <dbReference type="ARBA" id="ARBA00001947"/>
    </source>
</evidence>
<keyword evidence="11" id="KW-0443">Lipid metabolism</keyword>
<comment type="cofactor">
    <cofactor evidence="1">
        <name>Zn(2+)</name>
        <dbReference type="ChEBI" id="CHEBI:29105"/>
    </cofactor>
</comment>
<dbReference type="EMBL" id="FVZE01000016">
    <property type="protein sequence ID" value="SLK11894.1"/>
    <property type="molecule type" value="Genomic_DNA"/>
</dbReference>
<evidence type="ECO:0000256" key="10">
    <source>
        <dbReference type="ARBA" id="ARBA00023002"/>
    </source>
</evidence>
<keyword evidence="12 14" id="KW-0472">Membrane</keyword>
<evidence type="ECO:0000256" key="9">
    <source>
        <dbReference type="ARBA" id="ARBA00022989"/>
    </source>
</evidence>
<dbReference type="InterPro" id="IPR006694">
    <property type="entry name" value="Fatty_acid_hydroxylase"/>
</dbReference>
<evidence type="ECO:0000256" key="3">
    <source>
        <dbReference type="ARBA" id="ARBA00022516"/>
    </source>
</evidence>
<keyword evidence="13" id="KW-0275">Fatty acid biosynthesis</keyword>
<evidence type="ECO:0000256" key="8">
    <source>
        <dbReference type="ARBA" id="ARBA00022833"/>
    </source>
</evidence>
<evidence type="ECO:0000313" key="16">
    <source>
        <dbReference type="EMBL" id="SLK11894.1"/>
    </source>
</evidence>
<accession>A0A1U6IV56</accession>
<reference evidence="17" key="1">
    <citation type="submission" date="2017-02" db="EMBL/GenBank/DDBJ databases">
        <authorList>
            <person name="Varghese N."/>
            <person name="Submissions S."/>
        </authorList>
    </citation>
    <scope>NUCLEOTIDE SEQUENCE [LARGE SCALE GENOMIC DNA]</scope>
    <source>
        <strain evidence="17">SM117</strain>
    </source>
</reference>
<evidence type="ECO:0000256" key="14">
    <source>
        <dbReference type="SAM" id="Phobius"/>
    </source>
</evidence>
<evidence type="ECO:0000313" key="17">
    <source>
        <dbReference type="Proteomes" id="UP000190989"/>
    </source>
</evidence>
<organism evidence="16 17">
    <name type="scientific">Novosphingobium mathurense</name>
    <dbReference type="NCBI Taxonomy" id="428990"/>
    <lineage>
        <taxon>Bacteria</taxon>
        <taxon>Pseudomonadati</taxon>
        <taxon>Pseudomonadota</taxon>
        <taxon>Alphaproteobacteria</taxon>
        <taxon>Sphingomonadales</taxon>
        <taxon>Sphingomonadaceae</taxon>
        <taxon>Novosphingobium</taxon>
    </lineage>
</organism>
<evidence type="ECO:0000256" key="4">
    <source>
        <dbReference type="ARBA" id="ARBA00022692"/>
    </source>
</evidence>
<dbReference type="PANTHER" id="PTHR12863">
    <property type="entry name" value="FATTY ACID HYDROXYLASE"/>
    <property type="match status" value="1"/>
</dbReference>
<dbReference type="RefSeq" id="WP_079731989.1">
    <property type="nucleotide sequence ID" value="NZ_FVZE01000016.1"/>
</dbReference>
<keyword evidence="4 14" id="KW-0812">Transmembrane</keyword>
<keyword evidence="7" id="KW-0276">Fatty acid metabolism</keyword>
<sequence>MNDPRTSPQRVQLFENRQLEKLTLISPRGFFLVWSIALPIIAWTGWGTASVAYGALLFALGLLVWSLFEYAMHRFLFHWDSDAAPVKWLVFAVHGNHHISPNDPLRNLMPPLVSLPISATVWATCVALLGMAGTWLFLGFIIGYVGYDVVHYACHQWPMRGRIGMALKRHHMRHHHVDEEGNYAITAIFWDRMFGSNIRQIKKAQ</sequence>
<evidence type="ECO:0000256" key="12">
    <source>
        <dbReference type="ARBA" id="ARBA00023136"/>
    </source>
</evidence>
<evidence type="ECO:0000256" key="11">
    <source>
        <dbReference type="ARBA" id="ARBA00023098"/>
    </source>
</evidence>
<dbReference type="PANTHER" id="PTHR12863:SF1">
    <property type="entry name" value="FATTY ACID 2-HYDROXYLASE"/>
    <property type="match status" value="1"/>
</dbReference>
<dbReference type="Pfam" id="PF04116">
    <property type="entry name" value="FA_hydroxylase"/>
    <property type="match status" value="1"/>
</dbReference>
<dbReference type="AlphaFoldDB" id="A0A1U6IV56"/>
<feature type="domain" description="Fatty acid hydroxylase" evidence="15">
    <location>
        <begin position="58"/>
        <end position="196"/>
    </location>
</feature>
<evidence type="ECO:0000256" key="2">
    <source>
        <dbReference type="ARBA" id="ARBA00004477"/>
    </source>
</evidence>
<evidence type="ECO:0000256" key="5">
    <source>
        <dbReference type="ARBA" id="ARBA00022723"/>
    </source>
</evidence>
<feature type="transmembrane region" description="Helical" evidence="14">
    <location>
        <begin position="135"/>
        <end position="154"/>
    </location>
</feature>
<evidence type="ECO:0000256" key="13">
    <source>
        <dbReference type="ARBA" id="ARBA00023160"/>
    </source>
</evidence>
<proteinExistence type="predicted"/>
<dbReference type="GO" id="GO:0016020">
    <property type="term" value="C:membrane"/>
    <property type="evidence" value="ECO:0007669"/>
    <property type="project" value="InterPro"/>
</dbReference>
<keyword evidence="10" id="KW-0560">Oxidoreductase</keyword>
<comment type="subcellular location">
    <subcellularLocation>
        <location evidence="2">Endoplasmic reticulum membrane</location>
        <topology evidence="2">Multi-pass membrane protein</topology>
    </subcellularLocation>
</comment>
<feature type="transmembrane region" description="Helical" evidence="14">
    <location>
        <begin position="29"/>
        <end position="46"/>
    </location>
</feature>
<keyword evidence="3" id="KW-0444">Lipid biosynthesis</keyword>
<dbReference type="GO" id="GO:0005506">
    <property type="term" value="F:iron ion binding"/>
    <property type="evidence" value="ECO:0007669"/>
    <property type="project" value="InterPro"/>
</dbReference>
<protein>
    <submittedName>
        <fullName evidence="16">Fatty acid hydroxylase superfamily protein</fullName>
    </submittedName>
</protein>
<keyword evidence="5" id="KW-0479">Metal-binding</keyword>
<dbReference type="GO" id="GO:0080132">
    <property type="term" value="F:fatty acid 2-hydroxylase activity"/>
    <property type="evidence" value="ECO:0007669"/>
    <property type="project" value="InterPro"/>
</dbReference>
<evidence type="ECO:0000256" key="7">
    <source>
        <dbReference type="ARBA" id="ARBA00022832"/>
    </source>
</evidence>
<keyword evidence="9 14" id="KW-1133">Transmembrane helix</keyword>
<evidence type="ECO:0000256" key="6">
    <source>
        <dbReference type="ARBA" id="ARBA00022824"/>
    </source>
</evidence>
<dbReference type="InterPro" id="IPR014430">
    <property type="entry name" value="Scs7"/>
</dbReference>
<dbReference type="Proteomes" id="UP000190989">
    <property type="component" value="Unassembled WGS sequence"/>
</dbReference>